<comment type="subcellular location">
    <subcellularLocation>
        <location evidence="1">Nucleus</location>
    </subcellularLocation>
</comment>
<feature type="region of interest" description="Disordered" evidence="4">
    <location>
        <begin position="317"/>
        <end position="347"/>
    </location>
</feature>
<evidence type="ECO:0000313" key="7">
    <source>
        <dbReference type="EMBL" id="GBP37515.1"/>
    </source>
</evidence>
<dbReference type="OrthoDB" id="2143914at2759"/>
<feature type="compositionally biased region" description="Low complexity" evidence="4">
    <location>
        <begin position="410"/>
        <end position="424"/>
    </location>
</feature>
<feature type="domain" description="Myb-like" evidence="5">
    <location>
        <begin position="106"/>
        <end position="156"/>
    </location>
</feature>
<keyword evidence="2" id="KW-0677">Repeat</keyword>
<dbReference type="PROSITE" id="PS50090">
    <property type="entry name" value="MYB_LIKE"/>
    <property type="match status" value="2"/>
</dbReference>
<evidence type="ECO:0000256" key="2">
    <source>
        <dbReference type="ARBA" id="ARBA00022737"/>
    </source>
</evidence>
<dbReference type="SUPFAM" id="SSF46689">
    <property type="entry name" value="Homeodomain-like"/>
    <property type="match status" value="1"/>
</dbReference>
<dbReference type="Gene3D" id="1.10.10.60">
    <property type="entry name" value="Homeodomain-like"/>
    <property type="match status" value="2"/>
</dbReference>
<evidence type="ECO:0000313" key="8">
    <source>
        <dbReference type="Proteomes" id="UP000299102"/>
    </source>
</evidence>
<dbReference type="InterPro" id="IPR009057">
    <property type="entry name" value="Homeodomain-like_sf"/>
</dbReference>
<sequence>MVSTTSGPPARPPDCEGHRGVLRHPRRSGRRVSCFCRFNGDRLNFFPPTSPCTPTCSSGYLSTFREDEKVVELVAKYGPKKWTVIARHLKGRIGKQCRERWHNHLNPSIKKTAWTEHEDRVIYQAHKQLGNQWAKIAKLLPGRTDNAIKNHWNSTMRRKYEPELLDTFEGFRRKKSRNSDTSELNVSPIAHEEHTNEPRVQVAYNDEWSTIHDTSVSSTSTQPSSQVLHFRKLLQDRLSNLSQQTSPEKRELVQAETVEIVESPFKNVSVDLLPSSMPIKSLMDSETGAEDSGDQSNIMYALQPEDSAKEIIVPSVYSPPKKQVSHHTPPPILRRGKSKRSSSGYTPNNRWSEVICKALESGESSSGVTPIKALPFSPSQFLNSYPAFENLPGSTPVSSNKHQSREDNISPLNTPTPSLPSNNFSPHITPITRRSLRTYSPKTPTPFKLALAELGKKSGLNYEPSSPSLLVEDITEMIKREENSESTLQLNDSMLSASAEGAGNDGLMAHDSGIGSLKRRTSDIQGKENTLPPTTQHKRARKALANSWGGATTSTPHSDASRATLVPDVSFIVETPSKSLAGDSPFMFSPPSLARDPHMLEESTSLHSMMSSENTPEPNKFIDIEEAISEKTKVLQHGSYHPTNDPPLNSQTYGTAHNYNQNVFRNITNVSESPRSFARLNAERLKTINSVNDLGCDDPPFIVPKAVLANALVDHIYKVTNQKPSTSRIDEILTNKIMTSRTSYEQKENYWSENNELIKDTGQNVDMYQDNNYYTFNSNV</sequence>
<dbReference type="InterPro" id="IPR001005">
    <property type="entry name" value="SANT/Myb"/>
</dbReference>
<evidence type="ECO:0000259" key="5">
    <source>
        <dbReference type="PROSITE" id="PS50090"/>
    </source>
</evidence>
<dbReference type="PANTHER" id="PTHR45614">
    <property type="entry name" value="MYB PROTEIN-RELATED"/>
    <property type="match status" value="1"/>
</dbReference>
<keyword evidence="3" id="KW-0238">DNA-binding</keyword>
<feature type="compositionally biased region" description="Polar residues" evidence="4">
    <location>
        <begin position="549"/>
        <end position="558"/>
    </location>
</feature>
<gene>
    <name evidence="7" type="primary">Myb</name>
    <name evidence="7" type="ORF">EVAR_28765_1</name>
</gene>
<evidence type="ECO:0000256" key="1">
    <source>
        <dbReference type="ARBA" id="ARBA00004123"/>
    </source>
</evidence>
<dbReference type="SMART" id="SM00717">
    <property type="entry name" value="SANT"/>
    <property type="match status" value="2"/>
</dbReference>
<feature type="domain" description="HTH myb-type" evidence="6">
    <location>
        <begin position="106"/>
        <end position="160"/>
    </location>
</feature>
<name>A0A4C1VIG6_EUMVA</name>
<feature type="region of interest" description="Disordered" evidence="4">
    <location>
        <begin position="1"/>
        <end position="22"/>
    </location>
</feature>
<keyword evidence="8" id="KW-1185">Reference proteome</keyword>
<dbReference type="GO" id="GO:0045944">
    <property type="term" value="P:positive regulation of transcription by RNA polymerase II"/>
    <property type="evidence" value="ECO:0007669"/>
    <property type="project" value="TreeGrafter"/>
</dbReference>
<feature type="domain" description="Myb-like" evidence="5">
    <location>
        <begin position="63"/>
        <end position="105"/>
    </location>
</feature>
<reference evidence="7 8" key="1">
    <citation type="journal article" date="2019" name="Commun. Biol.">
        <title>The bagworm genome reveals a unique fibroin gene that provides high tensile strength.</title>
        <authorList>
            <person name="Kono N."/>
            <person name="Nakamura H."/>
            <person name="Ohtoshi R."/>
            <person name="Tomita M."/>
            <person name="Numata K."/>
            <person name="Arakawa K."/>
        </authorList>
    </citation>
    <scope>NUCLEOTIDE SEQUENCE [LARGE SCALE GENOMIC DNA]</scope>
</reference>
<evidence type="ECO:0000256" key="3">
    <source>
        <dbReference type="ARBA" id="ARBA00023125"/>
    </source>
</evidence>
<feature type="domain" description="HTH myb-type" evidence="6">
    <location>
        <begin position="66"/>
        <end position="105"/>
    </location>
</feature>
<feature type="region of interest" description="Disordered" evidence="4">
    <location>
        <begin position="519"/>
        <end position="561"/>
    </location>
</feature>
<organism evidence="7 8">
    <name type="scientific">Eumeta variegata</name>
    <name type="common">Bagworm moth</name>
    <name type="synonym">Eumeta japonica</name>
    <dbReference type="NCBI Taxonomy" id="151549"/>
    <lineage>
        <taxon>Eukaryota</taxon>
        <taxon>Metazoa</taxon>
        <taxon>Ecdysozoa</taxon>
        <taxon>Arthropoda</taxon>
        <taxon>Hexapoda</taxon>
        <taxon>Insecta</taxon>
        <taxon>Pterygota</taxon>
        <taxon>Neoptera</taxon>
        <taxon>Endopterygota</taxon>
        <taxon>Lepidoptera</taxon>
        <taxon>Glossata</taxon>
        <taxon>Ditrysia</taxon>
        <taxon>Tineoidea</taxon>
        <taxon>Psychidae</taxon>
        <taxon>Oiketicinae</taxon>
        <taxon>Eumeta</taxon>
    </lineage>
</organism>
<feature type="region of interest" description="Disordered" evidence="4">
    <location>
        <begin position="393"/>
        <end position="424"/>
    </location>
</feature>
<dbReference type="GO" id="GO:0000978">
    <property type="term" value="F:RNA polymerase II cis-regulatory region sequence-specific DNA binding"/>
    <property type="evidence" value="ECO:0007669"/>
    <property type="project" value="TreeGrafter"/>
</dbReference>
<dbReference type="InterPro" id="IPR015395">
    <property type="entry name" value="C-myb_C"/>
</dbReference>
<dbReference type="InterPro" id="IPR050560">
    <property type="entry name" value="MYB_TF"/>
</dbReference>
<dbReference type="GO" id="GO:0000278">
    <property type="term" value="P:mitotic cell cycle"/>
    <property type="evidence" value="ECO:0007669"/>
    <property type="project" value="TreeGrafter"/>
</dbReference>
<dbReference type="PANTHER" id="PTHR45614:SF25">
    <property type="entry name" value="MYB PROTEIN"/>
    <property type="match status" value="1"/>
</dbReference>
<dbReference type="CDD" id="cd00167">
    <property type="entry name" value="SANT"/>
    <property type="match status" value="2"/>
</dbReference>
<dbReference type="Pfam" id="PF09316">
    <property type="entry name" value="Cmyb_C"/>
    <property type="match status" value="1"/>
</dbReference>
<accession>A0A4C1VIG6</accession>
<comment type="caution">
    <text evidence="7">The sequence shown here is derived from an EMBL/GenBank/DDBJ whole genome shotgun (WGS) entry which is preliminary data.</text>
</comment>
<dbReference type="PROSITE" id="PS51294">
    <property type="entry name" value="HTH_MYB"/>
    <property type="match status" value="2"/>
</dbReference>
<proteinExistence type="predicted"/>
<dbReference type="Proteomes" id="UP000299102">
    <property type="component" value="Unassembled WGS sequence"/>
</dbReference>
<dbReference type="EMBL" id="BGZK01000335">
    <property type="protein sequence ID" value="GBP37515.1"/>
    <property type="molecule type" value="Genomic_DNA"/>
</dbReference>
<evidence type="ECO:0000259" key="6">
    <source>
        <dbReference type="PROSITE" id="PS51294"/>
    </source>
</evidence>
<protein>
    <submittedName>
        <fullName evidence="7">Transcriptional activator Myb</fullName>
    </submittedName>
</protein>
<dbReference type="FunFam" id="1.10.10.60:FF:000010">
    <property type="entry name" value="Transcriptional activator Myb isoform A"/>
    <property type="match status" value="1"/>
</dbReference>
<dbReference type="Pfam" id="PF00249">
    <property type="entry name" value="Myb_DNA-binding"/>
    <property type="match status" value="2"/>
</dbReference>
<dbReference type="InterPro" id="IPR017930">
    <property type="entry name" value="Myb_dom"/>
</dbReference>
<dbReference type="AlphaFoldDB" id="A0A4C1VIG6"/>
<dbReference type="GO" id="GO:0000981">
    <property type="term" value="F:DNA-binding transcription factor activity, RNA polymerase II-specific"/>
    <property type="evidence" value="ECO:0007669"/>
    <property type="project" value="TreeGrafter"/>
</dbReference>
<dbReference type="GO" id="GO:0005634">
    <property type="term" value="C:nucleus"/>
    <property type="evidence" value="ECO:0007669"/>
    <property type="project" value="UniProtKB-SubCell"/>
</dbReference>
<dbReference type="STRING" id="151549.A0A4C1VIG6"/>
<evidence type="ECO:0000256" key="4">
    <source>
        <dbReference type="SAM" id="MobiDB-lite"/>
    </source>
</evidence>